<evidence type="ECO:0000313" key="2">
    <source>
        <dbReference type="Proteomes" id="UP000681594"/>
    </source>
</evidence>
<organism evidence="1 2">
    <name type="scientific">Pararoseomonas baculiformis</name>
    <dbReference type="NCBI Taxonomy" id="2820812"/>
    <lineage>
        <taxon>Bacteria</taxon>
        <taxon>Pseudomonadati</taxon>
        <taxon>Pseudomonadota</taxon>
        <taxon>Alphaproteobacteria</taxon>
        <taxon>Acetobacterales</taxon>
        <taxon>Acetobacteraceae</taxon>
        <taxon>Pararoseomonas</taxon>
    </lineage>
</organism>
<reference evidence="1 2" key="1">
    <citation type="submission" date="2021-03" db="EMBL/GenBank/DDBJ databases">
        <authorList>
            <person name="So Y."/>
        </authorList>
    </citation>
    <scope>NUCLEOTIDE SEQUENCE [LARGE SCALE GENOMIC DNA]</scope>
    <source>
        <strain evidence="1 2">SSH11</strain>
    </source>
</reference>
<gene>
    <name evidence="1" type="ORF">J8J14_19895</name>
</gene>
<evidence type="ECO:0000313" key="1">
    <source>
        <dbReference type="EMBL" id="MBP0447041.1"/>
    </source>
</evidence>
<dbReference type="RefSeq" id="WP_209381303.1">
    <property type="nucleotide sequence ID" value="NZ_JAGIZB010000024.1"/>
</dbReference>
<sequence length="64" mass="6922">MLSSRPISVEGRFVGVAVARELDWVFLATDPVLEDLQGAAFPDPAEATRVARLVLLRGQGRMVA</sequence>
<protein>
    <submittedName>
        <fullName evidence="1">Uncharacterized protein</fullName>
    </submittedName>
</protein>
<name>A0ABS4AJI4_9PROT</name>
<dbReference type="EMBL" id="JAGIZB010000024">
    <property type="protein sequence ID" value="MBP0447041.1"/>
    <property type="molecule type" value="Genomic_DNA"/>
</dbReference>
<keyword evidence="2" id="KW-1185">Reference proteome</keyword>
<proteinExistence type="predicted"/>
<comment type="caution">
    <text evidence="1">The sequence shown here is derived from an EMBL/GenBank/DDBJ whole genome shotgun (WGS) entry which is preliminary data.</text>
</comment>
<accession>A0ABS4AJI4</accession>
<dbReference type="Proteomes" id="UP000681594">
    <property type="component" value="Unassembled WGS sequence"/>
</dbReference>